<dbReference type="PANTHER" id="PTHR43591">
    <property type="entry name" value="METHYLTRANSFERASE"/>
    <property type="match status" value="1"/>
</dbReference>
<keyword evidence="3" id="KW-0489">Methyltransferase</keyword>
<dbReference type="GO" id="GO:0008168">
    <property type="term" value="F:methyltransferase activity"/>
    <property type="evidence" value="ECO:0007669"/>
    <property type="project" value="UniProtKB-KW"/>
</dbReference>
<dbReference type="OrthoDB" id="2013972at2759"/>
<dbReference type="AlphaFoldDB" id="A0A397SQM1"/>
<feature type="compositionally biased region" description="Basic residues" evidence="1">
    <location>
        <begin position="10"/>
        <end position="23"/>
    </location>
</feature>
<comment type="caution">
    <text evidence="3">The sequence shown here is derived from an EMBL/GenBank/DDBJ whole genome shotgun (WGS) entry which is preliminary data.</text>
</comment>
<dbReference type="InterPro" id="IPR029063">
    <property type="entry name" value="SAM-dependent_MTases_sf"/>
</dbReference>
<dbReference type="SUPFAM" id="SSF53335">
    <property type="entry name" value="S-adenosyl-L-methionine-dependent methyltransferases"/>
    <property type="match status" value="1"/>
</dbReference>
<dbReference type="InterPro" id="IPR041698">
    <property type="entry name" value="Methyltransf_25"/>
</dbReference>
<dbReference type="STRING" id="658196.A0A397SQM1"/>
<evidence type="ECO:0000259" key="2">
    <source>
        <dbReference type="Pfam" id="PF13649"/>
    </source>
</evidence>
<evidence type="ECO:0000313" key="3">
    <source>
        <dbReference type="EMBL" id="RIA88298.1"/>
    </source>
</evidence>
<proteinExistence type="predicted"/>
<reference evidence="3 4" key="1">
    <citation type="submission" date="2018-06" db="EMBL/GenBank/DDBJ databases">
        <title>Comparative genomics reveals the genomic features of Rhizophagus irregularis, R. cerebriforme, R. diaphanum and Gigaspora rosea, and their symbiotic lifestyle signature.</title>
        <authorList>
            <person name="Morin E."/>
            <person name="San Clemente H."/>
            <person name="Chen E.C.H."/>
            <person name="De La Providencia I."/>
            <person name="Hainaut M."/>
            <person name="Kuo A."/>
            <person name="Kohler A."/>
            <person name="Murat C."/>
            <person name="Tang N."/>
            <person name="Roy S."/>
            <person name="Loubradou J."/>
            <person name="Henrissat B."/>
            <person name="Grigoriev I.V."/>
            <person name="Corradi N."/>
            <person name="Roux C."/>
            <person name="Martin F.M."/>
        </authorList>
    </citation>
    <scope>NUCLEOTIDE SEQUENCE [LARGE SCALE GENOMIC DNA]</scope>
    <source>
        <strain evidence="3 4">DAOM 227022</strain>
    </source>
</reference>
<dbReference type="GO" id="GO:0032259">
    <property type="term" value="P:methylation"/>
    <property type="evidence" value="ECO:0007669"/>
    <property type="project" value="UniProtKB-KW"/>
</dbReference>
<dbReference type="Gene3D" id="3.40.50.150">
    <property type="entry name" value="Vaccinia Virus protein VP39"/>
    <property type="match status" value="1"/>
</dbReference>
<accession>A0A397SQM1</accession>
<protein>
    <submittedName>
        <fullName evidence="3">S-adenosyl-L-methionine-dependent methyltransferase</fullName>
    </submittedName>
</protein>
<dbReference type="Pfam" id="PF13649">
    <property type="entry name" value="Methyltransf_25"/>
    <property type="match status" value="1"/>
</dbReference>
<feature type="region of interest" description="Disordered" evidence="1">
    <location>
        <begin position="1"/>
        <end position="23"/>
    </location>
</feature>
<evidence type="ECO:0000313" key="4">
    <source>
        <dbReference type="Proteomes" id="UP000265703"/>
    </source>
</evidence>
<dbReference type="EMBL" id="QKYT01000270">
    <property type="protein sequence ID" value="RIA88298.1"/>
    <property type="molecule type" value="Genomic_DNA"/>
</dbReference>
<name>A0A397SQM1_9GLOM</name>
<dbReference type="Proteomes" id="UP000265703">
    <property type="component" value="Unassembled WGS sequence"/>
</dbReference>
<keyword evidence="3" id="KW-0808">Transferase</keyword>
<keyword evidence="4" id="KW-1185">Reference proteome</keyword>
<gene>
    <name evidence="3" type="ORF">C1645_826557</name>
</gene>
<sequence>MGNHISTHFHLVHHHKKKNHSSSKKIINNPYRFINGRKYFNYKDSIYPLPVDDEECYRSQNQHFLFHHIWEENFSSPVKQILEKGGKVLDICCGSGTWLLEMATEYRRTEFVGVDMIPIFPSEIKPHNSIFIQYDVLNGLPFKDDEFDLVYIQNSSICFTESQWKEIVIPEMIRVTKPNGWIEFMEVELKIENLPKNFEQLCDAFIEYGKLHNIDLEIASHLGNILQTHHLGRLTDFKKETRKLLYYEKIDTDINRTGKLIKENIISFYHNISPIILPILRITQKEYDEIVDTVNINFEKNKCFNNIYRYYARKKSLEN</sequence>
<organism evidence="3 4">
    <name type="scientific">Glomus cerebriforme</name>
    <dbReference type="NCBI Taxonomy" id="658196"/>
    <lineage>
        <taxon>Eukaryota</taxon>
        <taxon>Fungi</taxon>
        <taxon>Fungi incertae sedis</taxon>
        <taxon>Mucoromycota</taxon>
        <taxon>Glomeromycotina</taxon>
        <taxon>Glomeromycetes</taxon>
        <taxon>Glomerales</taxon>
        <taxon>Glomeraceae</taxon>
        <taxon>Glomus</taxon>
    </lineage>
</organism>
<feature type="domain" description="Methyltransferase" evidence="2">
    <location>
        <begin position="88"/>
        <end position="180"/>
    </location>
</feature>
<evidence type="ECO:0000256" key="1">
    <source>
        <dbReference type="SAM" id="MobiDB-lite"/>
    </source>
</evidence>
<dbReference type="CDD" id="cd02440">
    <property type="entry name" value="AdoMet_MTases"/>
    <property type="match status" value="1"/>
</dbReference>